<dbReference type="EMBL" id="CP045798">
    <property type="protein sequence ID" value="QNB47291.1"/>
    <property type="molecule type" value="Genomic_DNA"/>
</dbReference>
<evidence type="ECO:0000313" key="5">
    <source>
        <dbReference type="Proteomes" id="UP000515847"/>
    </source>
</evidence>
<reference evidence="4 5" key="1">
    <citation type="journal article" date="2019" name="Front. Microbiol.">
        <title>Thermoanaerosceptrum fracticalcis gen. nov. sp. nov., a Novel Fumarate-Fermenting Microorganism From a Deep Fractured Carbonate Aquifer of the US Great Basin.</title>
        <authorList>
            <person name="Hamilton-Brehm S.D."/>
            <person name="Stewart L.E."/>
            <person name="Zavarin M."/>
            <person name="Caldwell M."/>
            <person name="Lawson P.A."/>
            <person name="Onstott T.C."/>
            <person name="Grzymski J."/>
            <person name="Neveux I."/>
            <person name="Lollar B.S."/>
            <person name="Russell C.E."/>
            <person name="Moser D.P."/>
        </authorList>
    </citation>
    <scope>NUCLEOTIDE SEQUENCE [LARGE SCALE GENOMIC DNA]</scope>
    <source>
        <strain evidence="4 5">DRI-13</strain>
    </source>
</reference>
<dbReference type="AlphaFoldDB" id="A0A7G6E5D7"/>
<evidence type="ECO:0000256" key="2">
    <source>
        <dbReference type="SAM" id="Phobius"/>
    </source>
</evidence>
<dbReference type="Pfam" id="PF04294">
    <property type="entry name" value="VanW"/>
    <property type="match status" value="1"/>
</dbReference>
<accession>A0A7G6E5D7</accession>
<keyword evidence="2" id="KW-0472">Membrane</keyword>
<keyword evidence="1" id="KW-0732">Signal</keyword>
<keyword evidence="5" id="KW-1185">Reference proteome</keyword>
<protein>
    <recommendedName>
        <fullName evidence="3">G5 domain-containing protein</fullName>
    </recommendedName>
</protein>
<dbReference type="KEGG" id="tfr:BR63_13925"/>
<keyword evidence="2" id="KW-0812">Transmembrane</keyword>
<feature type="domain" description="G5" evidence="3">
    <location>
        <begin position="330"/>
        <end position="406"/>
    </location>
</feature>
<feature type="transmembrane region" description="Helical" evidence="2">
    <location>
        <begin position="20"/>
        <end position="46"/>
    </location>
</feature>
<organism evidence="4 5">
    <name type="scientific">Thermanaerosceptrum fracticalcis</name>
    <dbReference type="NCBI Taxonomy" id="1712410"/>
    <lineage>
        <taxon>Bacteria</taxon>
        <taxon>Bacillati</taxon>
        <taxon>Bacillota</taxon>
        <taxon>Clostridia</taxon>
        <taxon>Eubacteriales</taxon>
        <taxon>Peptococcaceae</taxon>
        <taxon>Thermanaerosceptrum</taxon>
    </lineage>
</organism>
<dbReference type="InterPro" id="IPR007391">
    <property type="entry name" value="Vancomycin_resist_VanW"/>
</dbReference>
<sequence>MRERLLIPLKKLLSLPKNNIVAVILVMLYVLAILKNIGAGGSIALATEREGSNFAKKIVFSDGLTKYHYTLAELALMRDREVEETAPEDTVRCMDPAYLSYQLHKLAEKVNIPTQDAKLYLDEQGWFQVKPEQEGRELDLSLLITKLANPGLYQEVYELPFKKIVPKVTSQYIEERLPVNLWSQFTTTLVNNPDRTENVRVASKQLDALVIPPGQEVSFNKVVGPRIKERGYREAKVIVGGRFEPGLGGGVCQVSSTLYNTLLLAGLEIKERHNHSVRIAYVPLGRDATVVYGLKDLKFINNTESFLLIRTRLVGLELTISLYGAKKPFTSVEMETKVIKTLPFKEVLVDGDLQQGQQRKVIEKGQHGYLVETYRLLTFNQEKKRELVSKDYYAPMHMLVAVRNTP</sequence>
<evidence type="ECO:0000259" key="3">
    <source>
        <dbReference type="SMART" id="SM01208"/>
    </source>
</evidence>
<keyword evidence="2" id="KW-1133">Transmembrane helix</keyword>
<dbReference type="PANTHER" id="PTHR35788">
    <property type="entry name" value="EXPORTED PROTEIN-RELATED"/>
    <property type="match status" value="1"/>
</dbReference>
<proteinExistence type="predicted"/>
<dbReference type="InterPro" id="IPR011098">
    <property type="entry name" value="G5_dom"/>
</dbReference>
<dbReference type="SMART" id="SM01208">
    <property type="entry name" value="G5"/>
    <property type="match status" value="1"/>
</dbReference>
<dbReference type="InterPro" id="IPR052913">
    <property type="entry name" value="Glycopeptide_resist_protein"/>
</dbReference>
<evidence type="ECO:0000256" key="1">
    <source>
        <dbReference type="ARBA" id="ARBA00022729"/>
    </source>
</evidence>
<dbReference type="Pfam" id="PF07501">
    <property type="entry name" value="G5"/>
    <property type="match status" value="1"/>
</dbReference>
<gene>
    <name evidence="4" type="ORF">BR63_13925</name>
</gene>
<dbReference type="Proteomes" id="UP000515847">
    <property type="component" value="Chromosome"/>
</dbReference>
<dbReference type="PANTHER" id="PTHR35788:SF1">
    <property type="entry name" value="EXPORTED PROTEIN"/>
    <property type="match status" value="1"/>
</dbReference>
<evidence type="ECO:0000313" key="4">
    <source>
        <dbReference type="EMBL" id="QNB47291.1"/>
    </source>
</evidence>
<name>A0A7G6E5D7_THEFR</name>